<gene>
    <name evidence="2" type="ORF">NAEGRDRAFT_58769</name>
</gene>
<dbReference type="GeneID" id="8862412"/>
<feature type="region of interest" description="Disordered" evidence="1">
    <location>
        <begin position="128"/>
        <end position="164"/>
    </location>
</feature>
<evidence type="ECO:0000256" key="1">
    <source>
        <dbReference type="SAM" id="MobiDB-lite"/>
    </source>
</evidence>
<feature type="region of interest" description="Disordered" evidence="1">
    <location>
        <begin position="307"/>
        <end position="403"/>
    </location>
</feature>
<dbReference type="VEuPathDB" id="AmoebaDB:NAEGRDRAFT_58769"/>
<feature type="region of interest" description="Disordered" evidence="1">
    <location>
        <begin position="431"/>
        <end position="462"/>
    </location>
</feature>
<dbReference type="KEGG" id="ngr:NAEGRDRAFT_58769"/>
<evidence type="ECO:0000313" key="2">
    <source>
        <dbReference type="EMBL" id="EFC41444.1"/>
    </source>
</evidence>
<feature type="compositionally biased region" description="Low complexity" evidence="1">
    <location>
        <begin position="337"/>
        <end position="358"/>
    </location>
</feature>
<feature type="compositionally biased region" description="Low complexity" evidence="1">
    <location>
        <begin position="372"/>
        <end position="391"/>
    </location>
</feature>
<name>D2VNP7_NAEGR</name>
<accession>D2VNP7</accession>
<dbReference type="AlphaFoldDB" id="D2VNP7"/>
<dbReference type="RefSeq" id="XP_002674188.1">
    <property type="nucleotide sequence ID" value="XM_002674142.1"/>
</dbReference>
<sequence>MFPSSSNNQQQQQTFQDLFIKSINQTQINGSTNNDMFQSTYITIPNVSNSGSSNSTSTSATIQIPSNTTWNFGATDPQQQLTLNESNGLHALSNTTNTNLGNALSNFNNDKVLEQALIMMVNGANNRNRSQSAGSIPTSNSLGVSPTLSNNSPQTFGGSAQGNSLVQMSSSLPNSTCAPSFVQGKSFNPGQLGFTQPFTVRSDYKVSTTENQDSTNAPTNINGLQLIFSELLTNPQHQTNSMFNLGQLGQQQNNFNSANQQNQFILHSQAPTSQQQVNNNQFSPILSSLMISQPSSPIQVTNQIVINSNPMPSVSPTSTSPPTQPLTTMNINPSSITTHVSPTCSPTSTPSSSLTKSTNGGKQRRQRSVSCTSQSSPYPPTTQQQFTFHSPNETQDSPKKGTRRSGIKFAIDFMDNAQQFDIKHTSLTPSTMKQHIAERDERERAGVKKRGRPKGSGIKQQVKRGDLLFYQNCYNSVEGLYKGRADPGRDDDDDEGGFTV</sequence>
<feature type="region of interest" description="Disordered" evidence="1">
    <location>
        <begin position="480"/>
        <end position="500"/>
    </location>
</feature>
<keyword evidence="3" id="KW-1185">Reference proteome</keyword>
<dbReference type="EMBL" id="GG738885">
    <property type="protein sequence ID" value="EFC41444.1"/>
    <property type="molecule type" value="Genomic_DNA"/>
</dbReference>
<dbReference type="InParanoid" id="D2VNP7"/>
<evidence type="ECO:0000313" key="3">
    <source>
        <dbReference type="Proteomes" id="UP000006671"/>
    </source>
</evidence>
<proteinExistence type="predicted"/>
<feature type="compositionally biased region" description="Basic and acidic residues" evidence="1">
    <location>
        <begin position="435"/>
        <end position="446"/>
    </location>
</feature>
<feature type="compositionally biased region" description="Acidic residues" evidence="1">
    <location>
        <begin position="489"/>
        <end position="500"/>
    </location>
</feature>
<feature type="compositionally biased region" description="Low complexity" evidence="1">
    <location>
        <begin position="308"/>
        <end position="328"/>
    </location>
</feature>
<dbReference type="Proteomes" id="UP000006671">
    <property type="component" value="Unassembled WGS sequence"/>
</dbReference>
<reference evidence="2 3" key="1">
    <citation type="journal article" date="2010" name="Cell">
        <title>The genome of Naegleria gruberi illuminates early eukaryotic versatility.</title>
        <authorList>
            <person name="Fritz-Laylin L.K."/>
            <person name="Prochnik S.E."/>
            <person name="Ginger M.L."/>
            <person name="Dacks J.B."/>
            <person name="Carpenter M.L."/>
            <person name="Field M.C."/>
            <person name="Kuo A."/>
            <person name="Paredez A."/>
            <person name="Chapman J."/>
            <person name="Pham J."/>
            <person name="Shu S."/>
            <person name="Neupane R."/>
            <person name="Cipriano M."/>
            <person name="Mancuso J."/>
            <person name="Tu H."/>
            <person name="Salamov A."/>
            <person name="Lindquist E."/>
            <person name="Shapiro H."/>
            <person name="Lucas S."/>
            <person name="Grigoriev I.V."/>
            <person name="Cande W.Z."/>
            <person name="Fulton C."/>
            <person name="Rokhsar D.S."/>
            <person name="Dawson S.C."/>
        </authorList>
    </citation>
    <scope>NUCLEOTIDE SEQUENCE [LARGE SCALE GENOMIC DNA]</scope>
    <source>
        <strain evidence="2 3">NEG-M</strain>
    </source>
</reference>
<organism evidence="3">
    <name type="scientific">Naegleria gruberi</name>
    <name type="common">Amoeba</name>
    <dbReference type="NCBI Taxonomy" id="5762"/>
    <lineage>
        <taxon>Eukaryota</taxon>
        <taxon>Discoba</taxon>
        <taxon>Heterolobosea</taxon>
        <taxon>Tetramitia</taxon>
        <taxon>Eutetramitia</taxon>
        <taxon>Vahlkampfiidae</taxon>
        <taxon>Naegleria</taxon>
    </lineage>
</organism>
<protein>
    <submittedName>
        <fullName evidence="2">Uncharacterized protein</fullName>
    </submittedName>
</protein>